<comment type="catalytic activity">
    <reaction evidence="6">
        <text>S-ubiquitinyl-[E2 ubiquitin-conjugating enzyme]-L-cysteine + [acceptor protein]-L-lysine = [E2 ubiquitin-conjugating enzyme]-L-cysteine + N(6)-ubiquitinyl-[acceptor protein]-L-lysine.</text>
        <dbReference type="EC" id="2.3.2.27"/>
    </reaction>
</comment>
<evidence type="ECO:0000256" key="6">
    <source>
        <dbReference type="RuleBase" id="RU201113"/>
    </source>
</evidence>
<name>A0ABP1RA65_9HEXA</name>
<evidence type="ECO:0000256" key="1">
    <source>
        <dbReference type="ARBA" id="ARBA00009119"/>
    </source>
</evidence>
<comment type="domain">
    <text evidence="6">The RING-type zinc finger domain is essential for ubiquitin ligase activity.</text>
</comment>
<keyword evidence="9" id="KW-1185">Reference proteome</keyword>
<dbReference type="PROSITE" id="PS51081">
    <property type="entry name" value="ZF_SIAH"/>
    <property type="match status" value="1"/>
</dbReference>
<dbReference type="Gene3D" id="2.60.210.10">
    <property type="entry name" value="Apoptosis, Tumor Necrosis Factor Receptor Associated Protein 2, Chain A"/>
    <property type="match status" value="1"/>
</dbReference>
<evidence type="ECO:0000313" key="8">
    <source>
        <dbReference type="EMBL" id="CAL8120836.1"/>
    </source>
</evidence>
<dbReference type="Gene3D" id="3.30.40.10">
    <property type="entry name" value="Zinc/RING finger domain, C3HC4 (zinc finger)"/>
    <property type="match status" value="1"/>
</dbReference>
<proteinExistence type="inferred from homology"/>
<comment type="pathway">
    <text evidence="6">Protein modification; protein ubiquitination.</text>
</comment>
<dbReference type="EMBL" id="CAXLJM020000064">
    <property type="protein sequence ID" value="CAL8120836.1"/>
    <property type="molecule type" value="Genomic_DNA"/>
</dbReference>
<dbReference type="InterPro" id="IPR013083">
    <property type="entry name" value="Znf_RING/FYVE/PHD"/>
</dbReference>
<evidence type="ECO:0000256" key="3">
    <source>
        <dbReference type="ARBA" id="ARBA00022771"/>
    </source>
</evidence>
<keyword evidence="2 6" id="KW-0479">Metal-binding</keyword>
<dbReference type="EC" id="2.3.2.27" evidence="6"/>
<dbReference type="PANTHER" id="PTHR45877">
    <property type="entry name" value="E3 UBIQUITIN-PROTEIN LIGASE SIAH2"/>
    <property type="match status" value="1"/>
</dbReference>
<protein>
    <recommendedName>
        <fullName evidence="6">E3 ubiquitin-protein ligase</fullName>
        <ecNumber evidence="6">2.3.2.27</ecNumber>
    </recommendedName>
</protein>
<dbReference type="InterPro" id="IPR018121">
    <property type="entry name" value="7-in-absentia-prot_TRAF-dom"/>
</dbReference>
<comment type="similarity">
    <text evidence="1 6">Belongs to the SINA (Seven in absentia) family.</text>
</comment>
<dbReference type="Proteomes" id="UP001642540">
    <property type="component" value="Unassembled WGS sequence"/>
</dbReference>
<dbReference type="SUPFAM" id="SSF49599">
    <property type="entry name" value="TRAF domain-like"/>
    <property type="match status" value="1"/>
</dbReference>
<organism evidence="8 9">
    <name type="scientific">Orchesella dallaii</name>
    <dbReference type="NCBI Taxonomy" id="48710"/>
    <lineage>
        <taxon>Eukaryota</taxon>
        <taxon>Metazoa</taxon>
        <taxon>Ecdysozoa</taxon>
        <taxon>Arthropoda</taxon>
        <taxon>Hexapoda</taxon>
        <taxon>Collembola</taxon>
        <taxon>Entomobryomorpha</taxon>
        <taxon>Entomobryoidea</taxon>
        <taxon>Orchesellidae</taxon>
        <taxon>Orchesellinae</taxon>
        <taxon>Orchesella</taxon>
    </lineage>
</organism>
<evidence type="ECO:0000313" key="9">
    <source>
        <dbReference type="Proteomes" id="UP001642540"/>
    </source>
</evidence>
<comment type="caution">
    <text evidence="8">The sequence shown here is derived from an EMBL/GenBank/DDBJ whole genome shotgun (WGS) entry which is preliminary data.</text>
</comment>
<gene>
    <name evidence="8" type="ORF">ODALV1_LOCUS19104</name>
</gene>
<keyword evidence="4 6" id="KW-0862">Zinc</keyword>
<dbReference type="InterPro" id="IPR004162">
    <property type="entry name" value="SINA-like_animal"/>
</dbReference>
<dbReference type="InterPro" id="IPR008974">
    <property type="entry name" value="TRAF-like"/>
</dbReference>
<feature type="domain" description="SIAH-type" evidence="7">
    <location>
        <begin position="8"/>
        <end position="66"/>
    </location>
</feature>
<evidence type="ECO:0000256" key="4">
    <source>
        <dbReference type="ARBA" id="ARBA00022833"/>
    </source>
</evidence>
<sequence length="230" mass="25253">MASTNFITMTYQCGYSEYGCRAILLSTQKAIHETTCQFGSCLCPLLACPCLGTFSGVSSHMNRHHPEIASATGEELVLSATNVHDFPGDHIGWMMIQHCHGKCFMILMAKIPAGDQDQFYVTVQLFGSRGHCKNYTCRLELKGCDGMKYVWVGNPTPIEDGIPSPDNPLECFLFGSEIAGFCTVNGTLPVVVSIRDESNDGVVFHVTRFTTFDPSGKEPLSSALQQFYPD</sequence>
<evidence type="ECO:0000256" key="2">
    <source>
        <dbReference type="ARBA" id="ARBA00022723"/>
    </source>
</evidence>
<dbReference type="Pfam" id="PF21361">
    <property type="entry name" value="Sina_ZnF"/>
    <property type="match status" value="1"/>
</dbReference>
<comment type="function">
    <text evidence="6">E3 ubiquitin-protein ligase that mediates ubiquitination and subsequent proteasomal degradation of target proteins. E3 ubiquitin ligases accept ubiquitin from an E2 ubiquitin-conjugating enzyme in the form of a thioester and then directly transfers the ubiquitin to targeted substrates.</text>
</comment>
<keyword evidence="3 5" id="KW-0863">Zinc-finger</keyword>
<evidence type="ECO:0000256" key="5">
    <source>
        <dbReference type="PROSITE-ProRule" id="PRU00455"/>
    </source>
</evidence>
<dbReference type="PANTHER" id="PTHR45877:SF2">
    <property type="entry name" value="E3 UBIQUITIN-PROTEIN LIGASE SINA-RELATED"/>
    <property type="match status" value="1"/>
</dbReference>
<reference evidence="8 9" key="1">
    <citation type="submission" date="2024-08" db="EMBL/GenBank/DDBJ databases">
        <authorList>
            <person name="Cucini C."/>
            <person name="Frati F."/>
        </authorList>
    </citation>
    <scope>NUCLEOTIDE SEQUENCE [LARGE SCALE GENOMIC DNA]</scope>
</reference>
<evidence type="ECO:0000259" key="7">
    <source>
        <dbReference type="PROSITE" id="PS51081"/>
    </source>
</evidence>
<accession>A0ABP1RA65</accession>
<dbReference type="Pfam" id="PF03145">
    <property type="entry name" value="Sina_TRAF"/>
    <property type="match status" value="1"/>
</dbReference>
<dbReference type="InterPro" id="IPR013010">
    <property type="entry name" value="Znf_SIAH"/>
</dbReference>
<comment type="domain">
    <text evidence="6">The SBD domain (substrate-binding domain) mediates the interaction with substrate proteins. It is related to the TRAF family.</text>
</comment>
<keyword evidence="6" id="KW-0833">Ubl conjugation pathway</keyword>